<evidence type="ECO:0000256" key="5">
    <source>
        <dbReference type="ARBA" id="ARBA00022741"/>
    </source>
</evidence>
<feature type="binding site" evidence="10">
    <location>
        <position position="268"/>
    </location>
    <ligand>
        <name>ATP</name>
        <dbReference type="ChEBI" id="CHEBI:30616"/>
    </ligand>
</feature>
<dbReference type="NCBIfam" id="NF006761">
    <property type="entry name" value="PRK09282.1"/>
    <property type="match status" value="1"/>
</dbReference>
<dbReference type="GO" id="GO:0005737">
    <property type="term" value="C:cytoplasm"/>
    <property type="evidence" value="ECO:0007669"/>
    <property type="project" value="TreeGrafter"/>
</dbReference>
<dbReference type="FunFam" id="3.30.470.20:FF:000012">
    <property type="entry name" value="Pyruvate carboxylase"/>
    <property type="match status" value="1"/>
</dbReference>
<dbReference type="InterPro" id="IPR011054">
    <property type="entry name" value="Rudment_hybrid_motif"/>
</dbReference>
<feature type="modified residue" description="N6-biotinyllysine" evidence="12">
    <location>
        <position position="1153"/>
    </location>
</feature>
<evidence type="ECO:0000256" key="2">
    <source>
        <dbReference type="ARBA" id="ARBA00013057"/>
    </source>
</evidence>
<evidence type="ECO:0000259" key="16">
    <source>
        <dbReference type="PROSITE" id="PS50991"/>
    </source>
</evidence>
<name>A0A9P0BCJ6_BRAAE</name>
<dbReference type="GO" id="GO:0046872">
    <property type="term" value="F:metal ion binding"/>
    <property type="evidence" value="ECO:0007669"/>
    <property type="project" value="UniProtKB-KW"/>
</dbReference>
<keyword evidence="4 11" id="KW-0479">Metal-binding</keyword>
<dbReference type="PANTHER" id="PTHR43778">
    <property type="entry name" value="PYRUVATE CARBOXYLASE"/>
    <property type="match status" value="1"/>
</dbReference>
<dbReference type="SUPFAM" id="SSF89000">
    <property type="entry name" value="post-HMGL domain-like"/>
    <property type="match status" value="1"/>
</dbReference>
<dbReference type="FunFam" id="3.20.20.70:FF:000033">
    <property type="entry name" value="Pyruvate carboxylase"/>
    <property type="match status" value="1"/>
</dbReference>
<feature type="binding site" evidence="10">
    <location>
        <position position="149"/>
    </location>
    <ligand>
        <name>ATP</name>
        <dbReference type="ChEBI" id="CHEBI:30616"/>
    </ligand>
</feature>
<dbReference type="PANTHER" id="PTHR43778:SF2">
    <property type="entry name" value="PYRUVATE CARBOXYLASE, MITOCHONDRIAL"/>
    <property type="match status" value="1"/>
</dbReference>
<dbReference type="NCBIfam" id="NF006367">
    <property type="entry name" value="PRK08591.1"/>
    <property type="match status" value="1"/>
</dbReference>
<dbReference type="EC" id="6.4.1.1" evidence="2 8"/>
<dbReference type="CDD" id="cd06850">
    <property type="entry name" value="biotinyl_domain"/>
    <property type="match status" value="1"/>
</dbReference>
<dbReference type="GO" id="GO:0006094">
    <property type="term" value="P:gluconeogenesis"/>
    <property type="evidence" value="ECO:0007669"/>
    <property type="project" value="InterPro"/>
</dbReference>
<evidence type="ECO:0000256" key="11">
    <source>
        <dbReference type="PIRSR" id="PIRSR001594-3"/>
    </source>
</evidence>
<feature type="domain" description="Lipoyl-binding" evidence="13">
    <location>
        <begin position="1118"/>
        <end position="1187"/>
    </location>
</feature>
<dbReference type="InterPro" id="IPR000891">
    <property type="entry name" value="PYR_CT"/>
</dbReference>
<dbReference type="SUPFAM" id="SSF51230">
    <property type="entry name" value="Single hybrid motif"/>
    <property type="match status" value="1"/>
</dbReference>
<dbReference type="PIRSF" id="PIRSF001594">
    <property type="entry name" value="Pyruv_carbox"/>
    <property type="match status" value="1"/>
</dbReference>
<dbReference type="AlphaFoldDB" id="A0A9P0BCJ6"/>
<dbReference type="GO" id="GO:0004736">
    <property type="term" value="F:pyruvate carboxylase activity"/>
    <property type="evidence" value="ECO:0007669"/>
    <property type="project" value="UniProtKB-EC"/>
</dbReference>
<dbReference type="Proteomes" id="UP001154078">
    <property type="component" value="Chromosome 7"/>
</dbReference>
<keyword evidence="3 8" id="KW-0436">Ligase</keyword>
<feature type="domain" description="Pyruvate carboxyltransferase" evidence="16">
    <location>
        <begin position="572"/>
        <end position="841"/>
    </location>
</feature>
<dbReference type="Gene3D" id="2.40.50.100">
    <property type="match status" value="1"/>
</dbReference>
<keyword evidence="7 8" id="KW-0092">Biotin</keyword>
<evidence type="ECO:0000259" key="14">
    <source>
        <dbReference type="PROSITE" id="PS50975"/>
    </source>
</evidence>
<feature type="binding site" evidence="11">
    <location>
        <position position="782"/>
    </location>
    <ligand>
        <name>Mn(2+)</name>
        <dbReference type="ChEBI" id="CHEBI:29035"/>
    </ligand>
</feature>
<dbReference type="EMBL" id="OV121138">
    <property type="protein sequence ID" value="CAH0561318.1"/>
    <property type="molecule type" value="Genomic_DNA"/>
</dbReference>
<dbReference type="Gene3D" id="3.20.20.70">
    <property type="entry name" value="Aldolase class I"/>
    <property type="match status" value="1"/>
</dbReference>
<evidence type="ECO:0000256" key="12">
    <source>
        <dbReference type="PIRSR" id="PIRSR001594-4"/>
    </source>
</evidence>
<feature type="modified residue" description="N6-carboxylysine" evidence="12">
    <location>
        <position position="750"/>
    </location>
</feature>
<dbReference type="OrthoDB" id="196847at2759"/>
<feature type="binding site" evidence="11">
    <location>
        <position position="780"/>
    </location>
    <ligand>
        <name>Mn(2+)</name>
        <dbReference type="ChEBI" id="CHEBI:29035"/>
    </ligand>
</feature>
<dbReference type="InterPro" id="IPR011053">
    <property type="entry name" value="Single_hybrid_motif"/>
</dbReference>
<dbReference type="FunFam" id="2.40.50.100:FF:000003">
    <property type="entry name" value="Acetyl-CoA carboxylase biotin carboxyl carrier protein"/>
    <property type="match status" value="1"/>
</dbReference>
<dbReference type="PROSITE" id="PS50975">
    <property type="entry name" value="ATP_GRASP"/>
    <property type="match status" value="1"/>
</dbReference>
<keyword evidence="18" id="KW-1185">Reference proteome</keyword>
<evidence type="ECO:0000313" key="17">
    <source>
        <dbReference type="EMBL" id="CAH0561318.1"/>
    </source>
</evidence>
<evidence type="ECO:0000256" key="1">
    <source>
        <dbReference type="ARBA" id="ARBA00001953"/>
    </source>
</evidence>
<keyword evidence="6 8" id="KW-0067">ATP-binding</keyword>
<reference evidence="17" key="1">
    <citation type="submission" date="2021-12" db="EMBL/GenBank/DDBJ databases">
        <authorList>
            <person name="King R."/>
        </authorList>
    </citation>
    <scope>NUCLEOTIDE SEQUENCE</scope>
</reference>
<dbReference type="Pfam" id="PF02785">
    <property type="entry name" value="Biotin_carb_C"/>
    <property type="match status" value="1"/>
</dbReference>
<evidence type="ECO:0000256" key="7">
    <source>
        <dbReference type="ARBA" id="ARBA00023267"/>
    </source>
</evidence>
<dbReference type="Pfam" id="PF00682">
    <property type="entry name" value="HMGL-like"/>
    <property type="match status" value="1"/>
</dbReference>
<dbReference type="InterPro" id="IPR005479">
    <property type="entry name" value="CPAse_ATP-bd"/>
</dbReference>
<dbReference type="InterPro" id="IPR003379">
    <property type="entry name" value="Carboxylase_cons_dom"/>
</dbReference>
<comment type="cofactor">
    <cofactor evidence="1 8">
        <name>biotin</name>
        <dbReference type="ChEBI" id="CHEBI:57586"/>
    </cofactor>
</comment>
<dbReference type="NCBIfam" id="NF009554">
    <property type="entry name" value="PRK12999.1"/>
    <property type="match status" value="1"/>
</dbReference>
<dbReference type="InterPro" id="IPR011761">
    <property type="entry name" value="ATP-grasp"/>
</dbReference>
<organism evidence="17 18">
    <name type="scientific">Brassicogethes aeneus</name>
    <name type="common">Rape pollen beetle</name>
    <name type="synonym">Meligethes aeneus</name>
    <dbReference type="NCBI Taxonomy" id="1431903"/>
    <lineage>
        <taxon>Eukaryota</taxon>
        <taxon>Metazoa</taxon>
        <taxon>Ecdysozoa</taxon>
        <taxon>Arthropoda</taxon>
        <taxon>Hexapoda</taxon>
        <taxon>Insecta</taxon>
        <taxon>Pterygota</taxon>
        <taxon>Neoptera</taxon>
        <taxon>Endopterygota</taxon>
        <taxon>Coleoptera</taxon>
        <taxon>Polyphaga</taxon>
        <taxon>Cucujiformia</taxon>
        <taxon>Nitidulidae</taxon>
        <taxon>Meligethinae</taxon>
        <taxon>Brassicogethes</taxon>
    </lineage>
</organism>
<dbReference type="InterPro" id="IPR016185">
    <property type="entry name" value="PreATP-grasp_dom_sf"/>
</dbReference>
<dbReference type="FunFam" id="3.30.1490.20:FF:000018">
    <property type="entry name" value="Biotin carboxylase"/>
    <property type="match status" value="1"/>
</dbReference>
<dbReference type="InterPro" id="IPR055268">
    <property type="entry name" value="PCB-like"/>
</dbReference>
<feature type="binding site" evidence="10">
    <location>
        <position position="917"/>
    </location>
    <ligand>
        <name>substrate</name>
    </ligand>
</feature>
<evidence type="ECO:0000256" key="9">
    <source>
        <dbReference type="PIRSR" id="PIRSR001594-1"/>
    </source>
</evidence>
<dbReference type="PROSITE" id="PS50979">
    <property type="entry name" value="BC"/>
    <property type="match status" value="1"/>
</dbReference>
<dbReference type="PROSITE" id="PS50968">
    <property type="entry name" value="BIOTINYL_LIPOYL"/>
    <property type="match status" value="1"/>
</dbReference>
<dbReference type="SUPFAM" id="SSF52440">
    <property type="entry name" value="PreATP-grasp domain"/>
    <property type="match status" value="1"/>
</dbReference>
<proteinExistence type="predicted"/>
<dbReference type="GO" id="GO:0005524">
    <property type="term" value="F:ATP binding"/>
    <property type="evidence" value="ECO:0007669"/>
    <property type="project" value="UniProtKB-UniRule"/>
</dbReference>
<feature type="domain" description="ATP-grasp" evidence="14">
    <location>
        <begin position="153"/>
        <end position="350"/>
    </location>
</feature>
<evidence type="ECO:0000256" key="3">
    <source>
        <dbReference type="ARBA" id="ARBA00022598"/>
    </source>
</evidence>
<dbReference type="SUPFAM" id="SSF56059">
    <property type="entry name" value="Glutathione synthetase ATP-binding domain-like"/>
    <property type="match status" value="1"/>
</dbReference>
<dbReference type="InterPro" id="IPR005482">
    <property type="entry name" value="Biotin_COase_C"/>
</dbReference>
<dbReference type="Gene3D" id="3.10.600.10">
    <property type="entry name" value="pyruvate carboxylase f1077a mutant domain"/>
    <property type="match status" value="1"/>
</dbReference>
<protein>
    <recommendedName>
        <fullName evidence="2 8">Pyruvate carboxylase</fullName>
        <ecNumber evidence="2 8">6.4.1.1</ecNumber>
    </recommendedName>
</protein>
<dbReference type="Pfam" id="PF00289">
    <property type="entry name" value="Biotin_carb_N"/>
    <property type="match status" value="1"/>
</dbReference>
<evidence type="ECO:0000259" key="15">
    <source>
        <dbReference type="PROSITE" id="PS50979"/>
    </source>
</evidence>
<gene>
    <name evidence="17" type="ORF">MELIAE_LOCUS10882</name>
</gene>
<dbReference type="InterPro" id="IPR000089">
    <property type="entry name" value="Biotin_lipoyl"/>
</dbReference>
<accession>A0A9P0BCJ6</accession>
<dbReference type="PROSITE" id="PS50991">
    <property type="entry name" value="PYR_CT"/>
    <property type="match status" value="1"/>
</dbReference>
<feature type="binding site" description="via carbamate group" evidence="11">
    <location>
        <position position="750"/>
    </location>
    <ligand>
        <name>Mn(2+)</name>
        <dbReference type="ChEBI" id="CHEBI:29035"/>
    </ligand>
</feature>
<feature type="binding site" evidence="10">
    <location>
        <position position="653"/>
    </location>
    <ligand>
        <name>substrate</name>
    </ligand>
</feature>
<feature type="binding site" evidence="10">
    <location>
        <position position="233"/>
    </location>
    <ligand>
        <name>ATP</name>
        <dbReference type="ChEBI" id="CHEBI:30616"/>
    </ligand>
</feature>
<dbReference type="InterPro" id="IPR013785">
    <property type="entry name" value="Aldolase_TIM"/>
</dbReference>
<dbReference type="PROSITE" id="PS00867">
    <property type="entry name" value="CPSASE_2"/>
    <property type="match status" value="1"/>
</dbReference>
<evidence type="ECO:0000313" key="18">
    <source>
        <dbReference type="Proteomes" id="UP001154078"/>
    </source>
</evidence>
<evidence type="ECO:0000256" key="6">
    <source>
        <dbReference type="ARBA" id="ARBA00022840"/>
    </source>
</evidence>
<evidence type="ECO:0000256" key="4">
    <source>
        <dbReference type="ARBA" id="ARBA00022723"/>
    </source>
</evidence>
<comment type="catalytic activity">
    <reaction evidence="8">
        <text>hydrogencarbonate + pyruvate + ATP = oxaloacetate + ADP + phosphate + H(+)</text>
        <dbReference type="Rhea" id="RHEA:20844"/>
        <dbReference type="ChEBI" id="CHEBI:15361"/>
        <dbReference type="ChEBI" id="CHEBI:15378"/>
        <dbReference type="ChEBI" id="CHEBI:16452"/>
        <dbReference type="ChEBI" id="CHEBI:17544"/>
        <dbReference type="ChEBI" id="CHEBI:30616"/>
        <dbReference type="ChEBI" id="CHEBI:43474"/>
        <dbReference type="ChEBI" id="CHEBI:456216"/>
        <dbReference type="EC" id="6.4.1.1"/>
    </reaction>
</comment>
<dbReference type="InterPro" id="IPR005930">
    <property type="entry name" value="Pyruv_COase"/>
</dbReference>
<comment type="function">
    <text evidence="8">Catalyzes a 2-step reaction, involving the ATP-dependent carboxylation of the covalently attached biotin in the first step and the transfer of the carboxyl group to pyruvate in the second.</text>
</comment>
<evidence type="ECO:0000259" key="13">
    <source>
        <dbReference type="PROSITE" id="PS50968"/>
    </source>
</evidence>
<dbReference type="SUPFAM" id="SSF51569">
    <property type="entry name" value="Aldolase"/>
    <property type="match status" value="1"/>
</dbReference>
<dbReference type="Pfam" id="PF02436">
    <property type="entry name" value="PYC_OADA"/>
    <property type="match status" value="1"/>
</dbReference>
<dbReference type="SUPFAM" id="SSF51246">
    <property type="entry name" value="Rudiment single hybrid motif"/>
    <property type="match status" value="1"/>
</dbReference>
<feature type="domain" description="Biotin carboxylation" evidence="15">
    <location>
        <begin position="33"/>
        <end position="483"/>
    </location>
</feature>
<dbReference type="Pfam" id="PF02786">
    <property type="entry name" value="CPSase_L_D2"/>
    <property type="match status" value="1"/>
</dbReference>
<dbReference type="SMART" id="SM00878">
    <property type="entry name" value="Biotin_carb_C"/>
    <property type="match status" value="1"/>
</dbReference>
<feature type="binding site" evidence="11">
    <location>
        <position position="581"/>
    </location>
    <ligand>
        <name>Mn(2+)</name>
        <dbReference type="ChEBI" id="CHEBI:29035"/>
    </ligand>
</feature>
<evidence type="ECO:0000256" key="8">
    <source>
        <dbReference type="PIRNR" id="PIRNR001594"/>
    </source>
</evidence>
<feature type="active site" evidence="9">
    <location>
        <position position="325"/>
    </location>
</feature>
<keyword evidence="5 8" id="KW-0547">Nucleotide-binding</keyword>
<dbReference type="InterPro" id="IPR011764">
    <property type="entry name" value="Biotin_carboxylation_dom"/>
</dbReference>
<sequence>MLVRLVRTKNLLRSSTVKWTAQNKYSTKVEYKPIRSVLVANRGEIAVRVFRACNELGIKSVAIYSKEDRAHIHRLKADESYLVGEGKPPVAAYLDIPEIISICKNNGIDAVHPGYGFLSERADFAQAVIDAGIRFIGPSPKVVHQMGDKVAAREAAIAAGVPIVPGTDGPITTKEEAKEFCAKHGLPVIFKAAYGGGGRGMRVVREMSEVEENFQRASSEALSAFGNGAMFIEKFIERPRHIEVQLLGDKAGNVVHLYERDCSVQRRHQKVVEMAPAPHLDPKVRNQMTDLAVKLAKHVGYENAGTVEFLCDSKGNFYFIEVNARLQVEHTVTEEITGIDLVQSQIRIAEGMTLPELGISQDKITPQGFAIQCRVTTEDPAKNFQPDTGRIEVFRSGEGMGIRLDGASAFAGAIISPYYDSLLVKVIAHSKDLQSACAKMNRALREFRVRGVKTNVPFLLNVLENQKFINGAVDTYFIEENPQLFNFQPTKNRAQKLLNYLAQVLVNGPQTPLATKLKPAEIKPHVPIASTEYLAYTPEQNPSAQPPRGLRQVYKEQGPEAFAKAVRNNKGLLLMDTTYRDAHQSLLATRVRSHDLLKISPFVTHNFSNLYSLENWGGATFDVALRFLHECPWERLEEMRKMIPNIPFQMLLRGANAVGYTNYPDNVVYEFCDLAVKTGMDVFRVFDSLNYLPNLILGMDAAGKAGGIVEAAISYSGDVSDPTKKKYDLKYYVNLADELVKAGTHVLAIKDMAGLLKPKAAKMLVGAIRDKHPDVPIHIHTHDTSGAGVASMLACAEAGADVVDVAVDSMSGLTSQPSMGAVVASLQGTDLDTNFDLSKISEYSAYWEQTRTLYAPFECTTTMKSGNADVYNNEIPGGQYTNLQFQAYSLGLGDFFEDVKKAYAEANILLGDIIKVTPSSKVVGDLAQFMVQNKLKTQDVLDKCEELSFPKSVIEYLQGYIGQPYGGFPEPLRSKILRDMPRVEGRPGATMAPFDFSGLKKEIIETFPHATDRDIMSAALYPQVTKEFLDFREQYGPVDKLDTRIFLTGPKVGEEFEVTIEKGKNLGIKTLAMAEDLTENGEREVFFELNGTLRSVMIRDKDAGKEMHFHPKADKTNKSQVGAPMPGTVIDIRIKVGDKVEKGAALVVLSAMKMETIVQSPVAGIVKSIEVNMGMKLEAEDLLITVE</sequence>
<dbReference type="CDD" id="cd07937">
    <property type="entry name" value="DRE_TIM_PC_TC_5S"/>
    <property type="match status" value="1"/>
</dbReference>
<evidence type="ECO:0000256" key="10">
    <source>
        <dbReference type="PIRSR" id="PIRSR001594-2"/>
    </source>
</evidence>
<dbReference type="NCBIfam" id="TIGR01235">
    <property type="entry name" value="pyruv_carbox"/>
    <property type="match status" value="1"/>
</dbReference>
<dbReference type="InterPro" id="IPR005481">
    <property type="entry name" value="BC-like_N"/>
</dbReference>
<dbReference type="Gene3D" id="3.30.470.20">
    <property type="entry name" value="ATP-grasp fold, B domain"/>
    <property type="match status" value="1"/>
</dbReference>
<dbReference type="Pfam" id="PF00364">
    <property type="entry name" value="Biotin_lipoyl"/>
    <property type="match status" value="1"/>
</dbReference>